<feature type="domain" description="NodB homology" evidence="5">
    <location>
        <begin position="69"/>
        <end position="174"/>
    </location>
</feature>
<evidence type="ECO:0000256" key="1">
    <source>
        <dbReference type="ARBA" id="ARBA00003236"/>
    </source>
</evidence>
<protein>
    <recommendedName>
        <fullName evidence="3">Chitooligosaccharide deacetylase</fullName>
    </recommendedName>
    <alternativeName>
        <fullName evidence="4">Nodulation protein B</fullName>
    </alternativeName>
</protein>
<dbReference type="EMBL" id="VANS01000005">
    <property type="protein sequence ID" value="TMM50746.1"/>
    <property type="molecule type" value="Genomic_DNA"/>
</dbReference>
<evidence type="ECO:0000313" key="6">
    <source>
        <dbReference type="EMBL" id="TMM50746.1"/>
    </source>
</evidence>
<dbReference type="SUPFAM" id="SSF88713">
    <property type="entry name" value="Glycoside hydrolase/deacetylase"/>
    <property type="match status" value="1"/>
</dbReference>
<comment type="similarity">
    <text evidence="2">Belongs to the polysaccharide deacetylase family.</text>
</comment>
<dbReference type="Proteomes" id="UP000309550">
    <property type="component" value="Unassembled WGS sequence"/>
</dbReference>
<name>A0A5S3PAV4_9RHOB</name>
<evidence type="ECO:0000259" key="5">
    <source>
        <dbReference type="Pfam" id="PF01522"/>
    </source>
</evidence>
<evidence type="ECO:0000313" key="7">
    <source>
        <dbReference type="Proteomes" id="UP000309550"/>
    </source>
</evidence>
<dbReference type="RefSeq" id="WP_138663318.1">
    <property type="nucleotide sequence ID" value="NZ_VANS01000005.1"/>
</dbReference>
<proteinExistence type="inferred from homology"/>
<comment type="caution">
    <text evidence="6">The sequence shown here is derived from an EMBL/GenBank/DDBJ whole genome shotgun (WGS) entry which is preliminary data.</text>
</comment>
<sequence length="305" mass="34188">MWSNPRVPFRLSTDRPRLEPLDGKPLMVHVVMNIEYWPFDRPMPRGIIPAPHGAQAAPPDVPNYAWVEYGMRAGLPRILNMLVQRGIPASAFMNAQVADVYPTLTRAVIDAGWELVGHGWFQQSLKQAEDEGEVIRKSLARLARESGRTTRAWLGPGLAETYDTVDILRREGVEFLHDWALDDLPVWLRTTQGPMVGLPYTFELNDVPIYTIQNGSSDEFLKRLKATVAVYERELEHNPRVLTLALHPHIIGVPHVAHYFETALDLLMARDDTVFVTSSVMGDWFVAADGTNGAEVADYNDGPPA</sequence>
<dbReference type="PANTHER" id="PTHR43123">
    <property type="entry name" value="POLYSACCHARIDE DEACETYLASE-RELATED"/>
    <property type="match status" value="1"/>
</dbReference>
<gene>
    <name evidence="6" type="ORF">FDT80_15920</name>
</gene>
<organism evidence="6 7">
    <name type="scientific">Sulfitobacter sabulilitoris</name>
    <dbReference type="NCBI Taxonomy" id="2562655"/>
    <lineage>
        <taxon>Bacteria</taxon>
        <taxon>Pseudomonadati</taxon>
        <taxon>Pseudomonadota</taxon>
        <taxon>Alphaproteobacteria</taxon>
        <taxon>Rhodobacterales</taxon>
        <taxon>Roseobacteraceae</taxon>
        <taxon>Sulfitobacter</taxon>
    </lineage>
</organism>
<dbReference type="InterPro" id="IPR002509">
    <property type="entry name" value="NODB_dom"/>
</dbReference>
<dbReference type="OrthoDB" id="9787041at2"/>
<accession>A0A5S3PAV4</accession>
<keyword evidence="7" id="KW-1185">Reference proteome</keyword>
<evidence type="ECO:0000256" key="3">
    <source>
        <dbReference type="ARBA" id="ARBA00020071"/>
    </source>
</evidence>
<dbReference type="AlphaFoldDB" id="A0A5S3PAV4"/>
<dbReference type="Gene3D" id="3.20.20.370">
    <property type="entry name" value="Glycoside hydrolase/deacetylase"/>
    <property type="match status" value="1"/>
</dbReference>
<evidence type="ECO:0000256" key="2">
    <source>
        <dbReference type="ARBA" id="ARBA00010973"/>
    </source>
</evidence>
<evidence type="ECO:0000256" key="4">
    <source>
        <dbReference type="ARBA" id="ARBA00032976"/>
    </source>
</evidence>
<dbReference type="Pfam" id="PF01522">
    <property type="entry name" value="Polysacc_deac_1"/>
    <property type="match status" value="1"/>
</dbReference>
<dbReference type="CDD" id="cd10979">
    <property type="entry name" value="CE4_PuuE_like"/>
    <property type="match status" value="1"/>
</dbReference>
<dbReference type="PANTHER" id="PTHR43123:SF4">
    <property type="entry name" value="POLYSACCHARIDE DEACETYLASE"/>
    <property type="match status" value="1"/>
</dbReference>
<dbReference type="GO" id="GO:0005975">
    <property type="term" value="P:carbohydrate metabolic process"/>
    <property type="evidence" value="ECO:0007669"/>
    <property type="project" value="InterPro"/>
</dbReference>
<reference evidence="6 7" key="1">
    <citation type="submission" date="2019-05" db="EMBL/GenBank/DDBJ databases">
        <title>Sulfitobacter sabulilitoris sp. nov., isolated from a marine sand.</title>
        <authorList>
            <person name="Yoon J.-H."/>
        </authorList>
    </citation>
    <scope>NUCLEOTIDE SEQUENCE [LARGE SCALE GENOMIC DNA]</scope>
    <source>
        <strain evidence="6 7">HSMS-29</strain>
    </source>
</reference>
<dbReference type="GO" id="GO:0016810">
    <property type="term" value="F:hydrolase activity, acting on carbon-nitrogen (but not peptide) bonds"/>
    <property type="evidence" value="ECO:0007669"/>
    <property type="project" value="InterPro"/>
</dbReference>
<dbReference type="InterPro" id="IPR011330">
    <property type="entry name" value="Glyco_hydro/deAcase_b/a-brl"/>
</dbReference>
<comment type="function">
    <text evidence="1">Is involved in generating a small heat-stable compound (Nod), an acylated oligomer of N-acetylglucosamine, that stimulates mitosis in various plant protoplasts.</text>
</comment>